<dbReference type="AlphaFoldDB" id="A0A850PN34"/>
<dbReference type="InterPro" id="IPR017969">
    <property type="entry name" value="Heavy-metal-associated_CS"/>
</dbReference>
<sequence length="68" mass="6661">MSSTTITVAGMSCGGCASSVRAELSAIPGVVDVTIDVSNGTVTIDSDAPVEATAVRTAVEEAGYQLAG</sequence>
<dbReference type="SUPFAM" id="SSF55008">
    <property type="entry name" value="HMA, heavy metal-associated domain"/>
    <property type="match status" value="1"/>
</dbReference>
<dbReference type="EMBL" id="JABFYL010000017">
    <property type="protein sequence ID" value="NVN49550.1"/>
    <property type="molecule type" value="Genomic_DNA"/>
</dbReference>
<comment type="caution">
    <text evidence="3">The sequence shown here is derived from an EMBL/GenBank/DDBJ whole genome shotgun (WGS) entry which is preliminary data.</text>
</comment>
<dbReference type="PROSITE" id="PS01047">
    <property type="entry name" value="HMA_1"/>
    <property type="match status" value="1"/>
</dbReference>
<dbReference type="CDD" id="cd00371">
    <property type="entry name" value="HMA"/>
    <property type="match status" value="1"/>
</dbReference>
<evidence type="ECO:0000256" key="1">
    <source>
        <dbReference type="ARBA" id="ARBA00022723"/>
    </source>
</evidence>
<evidence type="ECO:0000313" key="3">
    <source>
        <dbReference type="EMBL" id="NVN49550.1"/>
    </source>
</evidence>
<evidence type="ECO:0000259" key="2">
    <source>
        <dbReference type="PROSITE" id="PS50846"/>
    </source>
</evidence>
<dbReference type="PROSITE" id="PS50846">
    <property type="entry name" value="HMA_2"/>
    <property type="match status" value="1"/>
</dbReference>
<keyword evidence="1" id="KW-0479">Metal-binding</keyword>
<dbReference type="InterPro" id="IPR006121">
    <property type="entry name" value="HMA_dom"/>
</dbReference>
<dbReference type="Proteomes" id="UP000570517">
    <property type="component" value="Unassembled WGS sequence"/>
</dbReference>
<dbReference type="InterPro" id="IPR036163">
    <property type="entry name" value="HMA_dom_sf"/>
</dbReference>
<reference evidence="3 4" key="1">
    <citation type="submission" date="2020-05" db="EMBL/GenBank/DDBJ databases">
        <title>Draft genome sequence of Mycobacterium hippocampi DL, isolated from European seabass, Dicentrarchus labrax, reared in fish farms.</title>
        <authorList>
            <person name="Stathopoulou P."/>
            <person name="Asimakis E."/>
            <person name="Tzokas K."/>
            <person name="Batargias C."/>
            <person name="Tsiamis G."/>
        </authorList>
    </citation>
    <scope>NUCLEOTIDE SEQUENCE [LARGE SCALE GENOMIC DNA]</scope>
    <source>
        <strain evidence="3 4">DL</strain>
    </source>
</reference>
<dbReference type="Pfam" id="PF00403">
    <property type="entry name" value="HMA"/>
    <property type="match status" value="1"/>
</dbReference>
<accession>A0A850PN34</accession>
<proteinExistence type="predicted"/>
<dbReference type="Gene3D" id="3.30.70.100">
    <property type="match status" value="1"/>
</dbReference>
<dbReference type="RefSeq" id="WP_178357922.1">
    <property type="nucleotide sequence ID" value="NZ_JABFYL010000017.1"/>
</dbReference>
<feature type="domain" description="HMA" evidence="2">
    <location>
        <begin position="2"/>
        <end position="67"/>
    </location>
</feature>
<organism evidence="3 4">
    <name type="scientific">Mycolicibacterium hippocampi</name>
    <dbReference type="NCBI Taxonomy" id="659824"/>
    <lineage>
        <taxon>Bacteria</taxon>
        <taxon>Bacillati</taxon>
        <taxon>Actinomycetota</taxon>
        <taxon>Actinomycetes</taxon>
        <taxon>Mycobacteriales</taxon>
        <taxon>Mycobacteriaceae</taxon>
        <taxon>Mycolicibacterium</taxon>
    </lineage>
</organism>
<evidence type="ECO:0000313" key="4">
    <source>
        <dbReference type="Proteomes" id="UP000570517"/>
    </source>
</evidence>
<dbReference type="GO" id="GO:0046872">
    <property type="term" value="F:metal ion binding"/>
    <property type="evidence" value="ECO:0007669"/>
    <property type="project" value="UniProtKB-KW"/>
</dbReference>
<keyword evidence="4" id="KW-1185">Reference proteome</keyword>
<protein>
    <submittedName>
        <fullName evidence="3">Copper chaperone</fullName>
    </submittedName>
</protein>
<gene>
    <name evidence="3" type="ORF">HLY00_5670</name>
</gene>
<name>A0A850PN34_9MYCO</name>